<evidence type="ECO:0000256" key="4">
    <source>
        <dbReference type="ARBA" id="ARBA00022692"/>
    </source>
</evidence>
<dbReference type="Gene3D" id="3.30.70.100">
    <property type="match status" value="1"/>
</dbReference>
<feature type="transmembrane region" description="Helical" evidence="7">
    <location>
        <begin position="91"/>
        <end position="121"/>
    </location>
</feature>
<dbReference type="Gene3D" id="1.10.287.1260">
    <property type="match status" value="1"/>
</dbReference>
<evidence type="ECO:0000313" key="10">
    <source>
        <dbReference type="EMBL" id="GAK77616.1"/>
    </source>
</evidence>
<accession>A0A081DFC0</accession>
<dbReference type="InterPro" id="IPR023408">
    <property type="entry name" value="MscS_beta-dom_sf"/>
</dbReference>
<keyword evidence="6 7" id="KW-0472">Membrane</keyword>
<evidence type="ECO:0000256" key="1">
    <source>
        <dbReference type="ARBA" id="ARBA00004651"/>
    </source>
</evidence>
<evidence type="ECO:0000256" key="5">
    <source>
        <dbReference type="ARBA" id="ARBA00022989"/>
    </source>
</evidence>
<reference evidence="10 11" key="1">
    <citation type="journal article" date="2014" name="Genome Announc.">
        <title>Draft Genome Sequences of Marine Flavobacterium Nonlabens Strains NR17, NR24, NR27, NR32, NR33, and Ara13.</title>
        <authorList>
            <person name="Nakanishi M."/>
            <person name="Meirelles P."/>
            <person name="Suzuki R."/>
            <person name="Takatani N."/>
            <person name="Mino S."/>
            <person name="Suda W."/>
            <person name="Oshima K."/>
            <person name="Hattori M."/>
            <person name="Ohkuma M."/>
            <person name="Hosokawa M."/>
            <person name="Miyashita K."/>
            <person name="Thompson F.L."/>
            <person name="Niwa A."/>
            <person name="Sawabe T."/>
            <person name="Sawabe T."/>
        </authorList>
    </citation>
    <scope>NUCLEOTIDE SEQUENCE [LARGE SCALE GENOMIC DNA]</scope>
    <source>
        <strain evidence="11">JCM19296</strain>
    </source>
</reference>
<dbReference type="PANTHER" id="PTHR30221">
    <property type="entry name" value="SMALL-CONDUCTANCE MECHANOSENSITIVE CHANNEL"/>
    <property type="match status" value="1"/>
</dbReference>
<keyword evidence="3" id="KW-1003">Cell membrane</keyword>
<dbReference type="PANTHER" id="PTHR30221:SF1">
    <property type="entry name" value="SMALL-CONDUCTANCE MECHANOSENSITIVE CHANNEL"/>
    <property type="match status" value="1"/>
</dbReference>
<dbReference type="InterPro" id="IPR045275">
    <property type="entry name" value="MscS_archaea/bacteria_type"/>
</dbReference>
<evidence type="ECO:0000256" key="7">
    <source>
        <dbReference type="SAM" id="Phobius"/>
    </source>
</evidence>
<dbReference type="SUPFAM" id="SSF82689">
    <property type="entry name" value="Mechanosensitive channel protein MscS (YggB), C-terminal domain"/>
    <property type="match status" value="1"/>
</dbReference>
<dbReference type="InterPro" id="IPR049278">
    <property type="entry name" value="MS_channel_C"/>
</dbReference>
<feature type="transmembrane region" description="Helical" evidence="7">
    <location>
        <begin position="61"/>
        <end position="85"/>
    </location>
</feature>
<evidence type="ECO:0000313" key="11">
    <source>
        <dbReference type="Proteomes" id="UP000028980"/>
    </source>
</evidence>
<keyword evidence="4 7" id="KW-0812">Transmembrane</keyword>
<dbReference type="GO" id="GO:0005886">
    <property type="term" value="C:plasma membrane"/>
    <property type="evidence" value="ECO:0007669"/>
    <property type="project" value="UniProtKB-SubCell"/>
</dbReference>
<evidence type="ECO:0000256" key="6">
    <source>
        <dbReference type="ARBA" id="ARBA00023136"/>
    </source>
</evidence>
<dbReference type="Pfam" id="PF00924">
    <property type="entry name" value="MS_channel_2nd"/>
    <property type="match status" value="1"/>
</dbReference>
<proteinExistence type="inferred from homology"/>
<comment type="subcellular location">
    <subcellularLocation>
        <location evidence="1">Cell membrane</location>
        <topology evidence="1">Multi-pass membrane protein</topology>
    </subcellularLocation>
</comment>
<dbReference type="GO" id="GO:0008381">
    <property type="term" value="F:mechanosensitive monoatomic ion channel activity"/>
    <property type="evidence" value="ECO:0007669"/>
    <property type="project" value="InterPro"/>
</dbReference>
<name>A0A081DFC0_NONUL</name>
<dbReference type="EMBL" id="BBLG01000011">
    <property type="protein sequence ID" value="GAK77616.1"/>
    <property type="molecule type" value="Genomic_DNA"/>
</dbReference>
<dbReference type="InterPro" id="IPR006685">
    <property type="entry name" value="MscS_channel_2nd"/>
</dbReference>
<dbReference type="InterPro" id="IPR011066">
    <property type="entry name" value="MscS_channel_C_sf"/>
</dbReference>
<evidence type="ECO:0000256" key="2">
    <source>
        <dbReference type="ARBA" id="ARBA00008017"/>
    </source>
</evidence>
<dbReference type="InterPro" id="IPR011014">
    <property type="entry name" value="MscS_channel_TM-2"/>
</dbReference>
<evidence type="ECO:0000256" key="3">
    <source>
        <dbReference type="ARBA" id="ARBA00022475"/>
    </source>
</evidence>
<dbReference type="SUPFAM" id="SSF82861">
    <property type="entry name" value="Mechanosensitive channel protein MscS (YggB), transmembrane region"/>
    <property type="match status" value="1"/>
</dbReference>
<dbReference type="Gene3D" id="2.30.30.60">
    <property type="match status" value="1"/>
</dbReference>
<organism evidence="10 11">
    <name type="scientific">Nonlabens ulvanivorans</name>
    <name type="common">Persicivirga ulvanivorans</name>
    <dbReference type="NCBI Taxonomy" id="906888"/>
    <lineage>
        <taxon>Bacteria</taxon>
        <taxon>Pseudomonadati</taxon>
        <taxon>Bacteroidota</taxon>
        <taxon>Flavobacteriia</taxon>
        <taxon>Flavobacteriales</taxon>
        <taxon>Flavobacteriaceae</taxon>
        <taxon>Nonlabens</taxon>
    </lineage>
</organism>
<comment type="similarity">
    <text evidence="2">Belongs to the MscS (TC 1.A.23) family.</text>
</comment>
<dbReference type="AlphaFoldDB" id="A0A081DFC0"/>
<feature type="transmembrane region" description="Helical" evidence="7">
    <location>
        <begin position="20"/>
        <end position="38"/>
    </location>
</feature>
<comment type="caution">
    <text evidence="10">The sequence shown here is derived from an EMBL/GenBank/DDBJ whole genome shotgun (WGS) entry which is preliminary data.</text>
</comment>
<keyword evidence="5 7" id="KW-1133">Transmembrane helix</keyword>
<gene>
    <name evidence="10" type="ORF">JCM19296_3224</name>
</gene>
<protein>
    <submittedName>
        <fullName evidence="10">Small-conductance mechanosensitive channel</fullName>
    </submittedName>
</protein>
<feature type="domain" description="Mechanosensitive ion channel MscS" evidence="8">
    <location>
        <begin position="108"/>
        <end position="173"/>
    </location>
</feature>
<evidence type="ECO:0000259" key="9">
    <source>
        <dbReference type="Pfam" id="PF21082"/>
    </source>
</evidence>
<sequence length="275" mass="30405">MKELLENFNLEKGFELILEYGIPLVKAILIYLIGRWLINKVLRVTQKFMLLRKYDVTLEKFLLNLIKWGGLWILLIVSIVGTLGIQTTSFAAIIGAAGLAIGLALQGSLSNFAGGVLLLLFKPFKVGDTVEAQGIIGTIKEIDILQTKVITPQRKLAIIPNGPLLNGNIINFNTEGILRCDTTIGVSYDADITKTIEALRKLATDHPLVLEDPAPQIVVAANADSSINIHVRPYTLTDDVWTVHWYLQQNFKPTLDAIGVEIPYPHQVEIQKQGS</sequence>
<dbReference type="SUPFAM" id="SSF50182">
    <property type="entry name" value="Sm-like ribonucleoproteins"/>
    <property type="match status" value="1"/>
</dbReference>
<dbReference type="Pfam" id="PF21082">
    <property type="entry name" value="MS_channel_3rd"/>
    <property type="match status" value="1"/>
</dbReference>
<feature type="domain" description="Mechanosensitive ion channel MscS C-terminal" evidence="9">
    <location>
        <begin position="182"/>
        <end position="260"/>
    </location>
</feature>
<dbReference type="Proteomes" id="UP000028980">
    <property type="component" value="Unassembled WGS sequence"/>
</dbReference>
<evidence type="ECO:0000259" key="8">
    <source>
        <dbReference type="Pfam" id="PF00924"/>
    </source>
</evidence>
<dbReference type="InterPro" id="IPR010920">
    <property type="entry name" value="LSM_dom_sf"/>
</dbReference>